<dbReference type="InterPro" id="IPR014030">
    <property type="entry name" value="Ketoacyl_synth_N"/>
</dbReference>
<dbReference type="InterPro" id="IPR055123">
    <property type="entry name" value="SpnB-like_Rossmann"/>
</dbReference>
<evidence type="ECO:0000256" key="8">
    <source>
        <dbReference type="ARBA" id="ARBA00023315"/>
    </source>
</evidence>
<evidence type="ECO:0000313" key="14">
    <source>
        <dbReference type="EMBL" id="MDH6222777.1"/>
    </source>
</evidence>
<evidence type="ECO:0000256" key="2">
    <source>
        <dbReference type="ARBA" id="ARBA00004792"/>
    </source>
</evidence>
<dbReference type="Gene3D" id="3.40.47.10">
    <property type="match status" value="1"/>
</dbReference>
<dbReference type="SMART" id="SM00827">
    <property type="entry name" value="PKS_AT"/>
    <property type="match status" value="1"/>
</dbReference>
<dbReference type="EMBL" id="JARXVH010000043">
    <property type="protein sequence ID" value="MDH6222777.1"/>
    <property type="molecule type" value="Genomic_DNA"/>
</dbReference>
<accession>A0ABT6M2M8</accession>
<dbReference type="Pfam" id="PF21089">
    <property type="entry name" value="PKS_DH_N"/>
    <property type="match status" value="1"/>
</dbReference>
<dbReference type="InterPro" id="IPR016035">
    <property type="entry name" value="Acyl_Trfase/lysoPLipase"/>
</dbReference>
<dbReference type="SUPFAM" id="SSF55048">
    <property type="entry name" value="Probable ACP-binding domain of malonyl-CoA ACP transacylase"/>
    <property type="match status" value="1"/>
</dbReference>
<evidence type="ECO:0000256" key="4">
    <source>
        <dbReference type="ARBA" id="ARBA00022553"/>
    </source>
</evidence>
<comment type="pathway">
    <text evidence="2">Antibiotic biosynthesis.</text>
</comment>
<dbReference type="InterPro" id="IPR020807">
    <property type="entry name" value="PKS_DH"/>
</dbReference>
<dbReference type="SMART" id="SM00825">
    <property type="entry name" value="PKS_KS"/>
    <property type="match status" value="1"/>
</dbReference>
<dbReference type="InterPro" id="IPR016036">
    <property type="entry name" value="Malonyl_transacylase_ACP-bd"/>
</dbReference>
<dbReference type="Gene3D" id="1.10.1200.10">
    <property type="entry name" value="ACP-like"/>
    <property type="match status" value="1"/>
</dbReference>
<keyword evidence="7" id="KW-0511">Multifunctional enzyme</keyword>
<dbReference type="PROSITE" id="PS52019">
    <property type="entry name" value="PKS_MFAS_DH"/>
    <property type="match status" value="1"/>
</dbReference>
<dbReference type="InterPro" id="IPR009081">
    <property type="entry name" value="PP-bd_ACP"/>
</dbReference>
<feature type="active site" description="Proton donor; for dehydratase activity" evidence="9">
    <location>
        <position position="1138"/>
    </location>
</feature>
<dbReference type="InterPro" id="IPR049552">
    <property type="entry name" value="PKS_DH_N"/>
</dbReference>
<dbReference type="InterPro" id="IPR036736">
    <property type="entry name" value="ACP-like_sf"/>
</dbReference>
<keyword evidence="15" id="KW-1185">Reference proteome</keyword>
<protein>
    <submittedName>
        <fullName evidence="14">Acyl transferase domain-containing protein/acyl carrier protein</fullName>
    </submittedName>
</protein>
<keyword evidence="3" id="KW-0596">Phosphopantetheine</keyword>
<dbReference type="InterPro" id="IPR020841">
    <property type="entry name" value="PKS_Beta-ketoAc_synthase_dom"/>
</dbReference>
<evidence type="ECO:0000256" key="6">
    <source>
        <dbReference type="ARBA" id="ARBA00023194"/>
    </source>
</evidence>
<keyword evidence="5 14" id="KW-0808">Transferase</keyword>
<evidence type="ECO:0000256" key="7">
    <source>
        <dbReference type="ARBA" id="ARBA00023268"/>
    </source>
</evidence>
<dbReference type="InterPro" id="IPR014043">
    <property type="entry name" value="Acyl_transferase_dom"/>
</dbReference>
<dbReference type="Pfam" id="PF14765">
    <property type="entry name" value="PS-DH"/>
    <property type="match status" value="1"/>
</dbReference>
<proteinExistence type="predicted"/>
<dbReference type="CDD" id="cd08956">
    <property type="entry name" value="KR_3_FAS_SDR_x"/>
    <property type="match status" value="1"/>
</dbReference>
<comment type="cofactor">
    <cofactor evidence="1">
        <name>pantetheine 4'-phosphate</name>
        <dbReference type="ChEBI" id="CHEBI:47942"/>
    </cofactor>
</comment>
<evidence type="ECO:0000259" key="11">
    <source>
        <dbReference type="PROSITE" id="PS50075"/>
    </source>
</evidence>
<feature type="domain" description="Ketosynthase family 3 (KS3)" evidence="12">
    <location>
        <begin position="34"/>
        <end position="460"/>
    </location>
</feature>
<feature type="domain" description="Carrier" evidence="11">
    <location>
        <begin position="1683"/>
        <end position="1758"/>
    </location>
</feature>
<evidence type="ECO:0000256" key="9">
    <source>
        <dbReference type="PROSITE-ProRule" id="PRU01363"/>
    </source>
</evidence>
<gene>
    <name evidence="14" type="ORF">M2283_010129</name>
</gene>
<dbReference type="Proteomes" id="UP001160499">
    <property type="component" value="Unassembled WGS sequence"/>
</dbReference>
<dbReference type="PROSITE" id="PS00606">
    <property type="entry name" value="KS3_1"/>
    <property type="match status" value="1"/>
</dbReference>
<dbReference type="SUPFAM" id="SSF53901">
    <property type="entry name" value="Thiolase-like"/>
    <property type="match status" value="1"/>
</dbReference>
<dbReference type="InterPro" id="IPR001227">
    <property type="entry name" value="Ac_transferase_dom_sf"/>
</dbReference>
<dbReference type="Pfam" id="PF16197">
    <property type="entry name" value="KAsynt_C_assoc"/>
    <property type="match status" value="1"/>
</dbReference>
<dbReference type="InterPro" id="IPR032821">
    <property type="entry name" value="PKS_assoc"/>
</dbReference>
<dbReference type="InterPro" id="IPR036291">
    <property type="entry name" value="NAD(P)-bd_dom_sf"/>
</dbReference>
<dbReference type="SMART" id="SM00826">
    <property type="entry name" value="PKS_DH"/>
    <property type="match status" value="1"/>
</dbReference>
<dbReference type="Gene3D" id="3.40.50.720">
    <property type="entry name" value="NAD(P)-binding Rossmann-like Domain"/>
    <property type="match status" value="1"/>
</dbReference>
<dbReference type="InterPro" id="IPR042104">
    <property type="entry name" value="PKS_dehydratase_sf"/>
</dbReference>
<feature type="region of interest" description="C-terminal hotdog fold" evidence="9">
    <location>
        <begin position="1078"/>
        <end position="1219"/>
    </location>
</feature>
<dbReference type="InterPro" id="IPR057326">
    <property type="entry name" value="KR_dom"/>
</dbReference>
<evidence type="ECO:0000313" key="15">
    <source>
        <dbReference type="Proteomes" id="UP001160499"/>
    </source>
</evidence>
<dbReference type="InterPro" id="IPR014031">
    <property type="entry name" value="Ketoacyl_synth_C"/>
</dbReference>
<feature type="domain" description="PKS/mFAS DH" evidence="13">
    <location>
        <begin position="938"/>
        <end position="1219"/>
    </location>
</feature>
<evidence type="ECO:0000259" key="13">
    <source>
        <dbReference type="PROSITE" id="PS52019"/>
    </source>
</evidence>
<dbReference type="CDD" id="cd00833">
    <property type="entry name" value="PKS"/>
    <property type="match status" value="1"/>
</dbReference>
<dbReference type="PROSITE" id="PS00012">
    <property type="entry name" value="PHOSPHOPANTETHEINE"/>
    <property type="match status" value="1"/>
</dbReference>
<evidence type="ECO:0000256" key="1">
    <source>
        <dbReference type="ARBA" id="ARBA00001957"/>
    </source>
</evidence>
<dbReference type="Pfam" id="PF00109">
    <property type="entry name" value="ketoacyl-synt"/>
    <property type="match status" value="1"/>
</dbReference>
<evidence type="ECO:0000256" key="10">
    <source>
        <dbReference type="SAM" id="MobiDB-lite"/>
    </source>
</evidence>
<dbReference type="InterPro" id="IPR050091">
    <property type="entry name" value="PKS_NRPS_Biosynth_Enz"/>
</dbReference>
<dbReference type="SUPFAM" id="SSF51735">
    <property type="entry name" value="NAD(P)-binding Rossmann-fold domains"/>
    <property type="match status" value="2"/>
</dbReference>
<dbReference type="SUPFAM" id="SSF52151">
    <property type="entry name" value="FabD/lysophospholipase-like"/>
    <property type="match status" value="1"/>
</dbReference>
<comment type="caution">
    <text evidence="14">The sequence shown here is derived from an EMBL/GenBank/DDBJ whole genome shotgun (WGS) entry which is preliminary data.</text>
</comment>
<dbReference type="PANTHER" id="PTHR43775:SF51">
    <property type="entry name" value="INACTIVE PHENOLPHTHIOCEROL SYNTHESIS POLYKETIDE SYNTHASE TYPE I PKS1-RELATED"/>
    <property type="match status" value="1"/>
</dbReference>
<feature type="region of interest" description="N-terminal hotdog fold" evidence="9">
    <location>
        <begin position="938"/>
        <end position="1063"/>
    </location>
</feature>
<evidence type="ECO:0000256" key="5">
    <source>
        <dbReference type="ARBA" id="ARBA00022679"/>
    </source>
</evidence>
<dbReference type="InterPro" id="IPR013968">
    <property type="entry name" value="PKS_KR"/>
</dbReference>
<dbReference type="InterPro" id="IPR016039">
    <property type="entry name" value="Thiolase-like"/>
</dbReference>
<dbReference type="Pfam" id="PF22953">
    <property type="entry name" value="SpnB_Rossmann"/>
    <property type="match status" value="1"/>
</dbReference>
<reference evidence="14 15" key="1">
    <citation type="submission" date="2023-04" db="EMBL/GenBank/DDBJ databases">
        <title>Forest soil microbial communities from Buena Vista Peninsula, Colon Province, Panama.</title>
        <authorList>
            <person name="Bouskill N."/>
        </authorList>
    </citation>
    <scope>NUCLEOTIDE SEQUENCE [LARGE SCALE GENOMIC DNA]</scope>
    <source>
        <strain evidence="14 15">GGS1</strain>
    </source>
</reference>
<dbReference type="RefSeq" id="WP_280883363.1">
    <property type="nucleotide sequence ID" value="NZ_JARXVH010000043.1"/>
</dbReference>
<dbReference type="InterPro" id="IPR049551">
    <property type="entry name" value="PKS_DH_C"/>
</dbReference>
<dbReference type="Pfam" id="PF00698">
    <property type="entry name" value="Acyl_transf_1"/>
    <property type="match status" value="1"/>
</dbReference>
<dbReference type="Pfam" id="PF00550">
    <property type="entry name" value="PP-binding"/>
    <property type="match status" value="1"/>
</dbReference>
<dbReference type="GO" id="GO:0016740">
    <property type="term" value="F:transferase activity"/>
    <property type="evidence" value="ECO:0007669"/>
    <property type="project" value="UniProtKB-KW"/>
</dbReference>
<dbReference type="Gene3D" id="3.10.129.110">
    <property type="entry name" value="Polyketide synthase dehydratase"/>
    <property type="match status" value="1"/>
</dbReference>
<dbReference type="Pfam" id="PF08659">
    <property type="entry name" value="KR"/>
    <property type="match status" value="1"/>
</dbReference>
<sequence length="1763" mass="184924">MTSSEAKVVEALRASLIENERLENENKKIRDSFTEPIAIVGMACRFPGGVSSPEELWQLIADGRSAVDGFPTDRGWDLEGLYDPDPDQPGTSYVREGAFLHDAGEFDAGFFGISQSEALTMDPQQRLMLETSWEVFERAGIDPATLHGENVSVFSGFAGHDYGSDFQSVPAGLETYMVTSGAASVLSGRVSYSLGFEGPAVTVDTACSSSLVALHMAVQSLRSSESSLALASGVSVLATPTAFVATSRAGGLARDGRCKAFAASADGTNWAEGVGVLLLERLSDAVRNAHEVLAVIRGTAVNQDGASNGLTAPNGPSQQRVIRRALSNAGLTSADVDIVEAHGTGTALGDPIEAQALLATYGQNRDPELPLWLGSLKSNFGHAGAAAGVAGVIKMVMAMRHGVLPQTLYVDEPTPQVDWSAGAVELLTEAREWPEVGRPRRAGVSGFGVSGTNAHVILEQAPVQTSVKPSGEKPSVLGDSVVPLVVSARGEAGLAGQARRLTAFLAEPQESGVLDIGRSLVQTRGLLPDRAVVLATDREEALAGLDAVARGESATGVVTGTAESAGGRTVFVFPGQGAQWAGMGAELLDSAPVFAARMTECAEALDPLTGWSLLDVVRQVEGARSLEDVDVVQPVSWALMVSLAALWEACGVVPDAVVGHSQGEIAAACFAGALSLQDAARLVVYRSKAAGAELSGRGGMVSLVAGVKAASVLIEEWPGLEIAAVNGPASVVVTGELPALEALLARCETEDIRARRVPGVDCAGHSSQLDVLRDSFLEAFASVSGGPSRMPLYSTVTGRPADTTEFDAEYWYRNVRQTVQFDPAIRSLAADGHGVFIEVSSHPVLASSVQDVLEESGTAPVVVTGTLRRDEGGPRRFLASLAHLHVHGVRVDWEAVLGRDTGRPVELPTYAFQHQRHWLEAAESSGDATRLGLEVVDHPLLGAVTEIPGSDSVLFTSRLSLRTHPWLADHAGADVVLVPGAAFVELAVRAADEVGYGLVGELVIERPLVLPESGGVQVRVWVGEPDESGHRTVQVHSRREEAGPAGSWTRHVSGRLVPEDSPAEFDLTQWPPPGATAVDHDALAHAYDRMAQAGYCYGPAFQGLRAAWTRGEEVFAEVSLPEAAGKADGYGLHPALLDAAMHANLFRTDMTGEGTKPALALPFVWRGVRLYAEGASTFRVHLTPLAHDTIRLHLADAFGTPVASVDSMVSRPVVPELLRVGSGASMEQMFRVAWKPISVRSVEDELNAVCVTTAEDVRTAAGTAPGVLLLDVAGNGRTDPAAARDLSGQVLEVVQAWLAEPAFQNTLLLALTHAGAAVRDGDPAPDLAVATAAGLLRSAQSENLGRIILVDTDGTEASARRLPDVLASGEPQAALRSGTVAVPRLVRATPAEARGRPLNPEGTVLITGGTGALGRLAARHLVSEHKIRSLILVSRKGPDAPGAAELEAELAGLGAIVRIVAGDVSDRDSVAAILASVPKDSPLTGVIHTAGVLDDGVVTSLTPERLDTVLRPKADAAQILDELTRDLDLAAFVLYSSLSGIFGSAGQGSYAAANSFLDALAVRRRASGLPATSLVWGWWGQTSAIVDELAEVDLKRFDRVGMVAFTAQEGMELFDLALLSSDSVLVPAKMDFEAMGDQSDSVSVAPLLRGLVRVGRRAARDGAAGADRLAGRLAAMSLDQRGKILVDLVQREVAAILGYLSADAIGSDLSFFDIGFDSLTAVELANRLSALTGVRIPATFAFDCPTVEWAVEGLLERLELHVD</sequence>
<dbReference type="Gene3D" id="3.30.70.3290">
    <property type="match status" value="1"/>
</dbReference>
<keyword evidence="6" id="KW-0045">Antibiotic biosynthesis</keyword>
<dbReference type="PANTHER" id="PTHR43775">
    <property type="entry name" value="FATTY ACID SYNTHASE"/>
    <property type="match status" value="1"/>
</dbReference>
<dbReference type="Gene3D" id="3.40.366.10">
    <property type="entry name" value="Malonyl-Coenzyme A Acyl Carrier Protein, domain 2"/>
    <property type="match status" value="1"/>
</dbReference>
<organism evidence="14 15">
    <name type="scientific">Streptomyces pseudovenezuelae</name>
    <dbReference type="NCBI Taxonomy" id="67350"/>
    <lineage>
        <taxon>Bacteria</taxon>
        <taxon>Bacillati</taxon>
        <taxon>Actinomycetota</taxon>
        <taxon>Actinomycetes</taxon>
        <taxon>Kitasatosporales</taxon>
        <taxon>Streptomycetaceae</taxon>
        <taxon>Streptomyces</taxon>
        <taxon>Streptomyces aurantiacus group</taxon>
    </lineage>
</organism>
<dbReference type="Pfam" id="PF02801">
    <property type="entry name" value="Ketoacyl-synt_C"/>
    <property type="match status" value="1"/>
</dbReference>
<dbReference type="PROSITE" id="PS50075">
    <property type="entry name" value="CARRIER"/>
    <property type="match status" value="1"/>
</dbReference>
<name>A0ABT6M2M8_9ACTN</name>
<dbReference type="SMART" id="SM00823">
    <property type="entry name" value="PKS_PP"/>
    <property type="match status" value="1"/>
</dbReference>
<dbReference type="Pfam" id="PF08990">
    <property type="entry name" value="Docking"/>
    <property type="match status" value="1"/>
</dbReference>
<dbReference type="PROSITE" id="PS52004">
    <property type="entry name" value="KS3_2"/>
    <property type="match status" value="1"/>
</dbReference>
<dbReference type="InterPro" id="IPR049900">
    <property type="entry name" value="PKS_mFAS_DH"/>
</dbReference>
<evidence type="ECO:0000256" key="3">
    <source>
        <dbReference type="ARBA" id="ARBA00022450"/>
    </source>
</evidence>
<keyword evidence="8" id="KW-0012">Acyltransferase</keyword>
<feature type="region of interest" description="Disordered" evidence="10">
    <location>
        <begin position="1029"/>
        <end position="1052"/>
    </location>
</feature>
<dbReference type="SMART" id="SM00822">
    <property type="entry name" value="PKS_KR"/>
    <property type="match status" value="1"/>
</dbReference>
<dbReference type="InterPro" id="IPR020806">
    <property type="entry name" value="PKS_PP-bd"/>
</dbReference>
<evidence type="ECO:0000259" key="12">
    <source>
        <dbReference type="PROSITE" id="PS52004"/>
    </source>
</evidence>
<keyword evidence="4" id="KW-0597">Phosphoprotein</keyword>
<dbReference type="InterPro" id="IPR018201">
    <property type="entry name" value="Ketoacyl_synth_AS"/>
</dbReference>
<feature type="active site" description="Proton acceptor; for dehydratase activity" evidence="9">
    <location>
        <position position="970"/>
    </location>
</feature>
<dbReference type="InterPro" id="IPR015083">
    <property type="entry name" value="NorB/c/GfsB-D-like_docking"/>
</dbReference>
<dbReference type="SUPFAM" id="SSF47336">
    <property type="entry name" value="ACP-like"/>
    <property type="match status" value="1"/>
</dbReference>
<dbReference type="InterPro" id="IPR006162">
    <property type="entry name" value="Ppantetheine_attach_site"/>
</dbReference>